<dbReference type="GO" id="GO:0003700">
    <property type="term" value="F:DNA-binding transcription factor activity"/>
    <property type="evidence" value="ECO:0007669"/>
    <property type="project" value="InterPro"/>
</dbReference>
<accession>A0A178LVI8</accession>
<keyword evidence="2" id="KW-0238">DNA-binding</keyword>
<keyword evidence="3" id="KW-0804">Transcription</keyword>
<dbReference type="STRING" id="1707952.A6A03_05080"/>
<comment type="caution">
    <text evidence="6">The sequence shown here is derived from an EMBL/GenBank/DDBJ whole genome shotgun (WGS) entry which is preliminary data.</text>
</comment>
<dbReference type="GO" id="GO:0003677">
    <property type="term" value="F:DNA binding"/>
    <property type="evidence" value="ECO:0007669"/>
    <property type="project" value="UniProtKB-KW"/>
</dbReference>
<feature type="compositionally biased region" description="Low complexity" evidence="4">
    <location>
        <begin position="12"/>
        <end position="30"/>
    </location>
</feature>
<dbReference type="Gene3D" id="1.20.5.2050">
    <property type="match status" value="1"/>
</dbReference>
<keyword evidence="7" id="KW-1185">Reference proteome</keyword>
<dbReference type="RefSeq" id="WP_066791247.1">
    <property type="nucleotide sequence ID" value="NZ_LWQS01000103.1"/>
</dbReference>
<evidence type="ECO:0000313" key="7">
    <source>
        <dbReference type="Proteomes" id="UP000078287"/>
    </source>
</evidence>
<dbReference type="AlphaFoldDB" id="A0A178LVI8"/>
<evidence type="ECO:0000256" key="3">
    <source>
        <dbReference type="ARBA" id="ARBA00023163"/>
    </source>
</evidence>
<evidence type="ECO:0000256" key="1">
    <source>
        <dbReference type="ARBA" id="ARBA00023015"/>
    </source>
</evidence>
<reference evidence="6 7" key="1">
    <citation type="submission" date="2016-04" db="EMBL/GenBank/DDBJ databases">
        <title>Chloroflexus islandicus sp. nov., a thermophilic filamentous anoxygenic phototrophic bacterium from geyser Strokkur (Iceland).</title>
        <authorList>
            <person name="Gaisin V.A."/>
            <person name="Kalashnikov A.M."/>
            <person name="Sukhacheva M.V."/>
            <person name="Grouzdev D.S."/>
            <person name="Ivanov T.M."/>
            <person name="Kuznetsov B."/>
            <person name="Gorlenko V.M."/>
        </authorList>
    </citation>
    <scope>NUCLEOTIDE SEQUENCE [LARGE SCALE GENOMIC DNA]</scope>
    <source>
        <strain evidence="7">isl-2</strain>
    </source>
</reference>
<dbReference type="InterPro" id="IPR001471">
    <property type="entry name" value="AP2/ERF_dom"/>
</dbReference>
<evidence type="ECO:0000259" key="5">
    <source>
        <dbReference type="Pfam" id="PF00847"/>
    </source>
</evidence>
<sequence>MPRRHAVRPANLPAIEPTTAAEEATTLPATDDPMAVLRYEPLPDLDPEQARRLLSTPAEQPVAETKKLPARLRPKTTKHKGITRIDHPAKRTFGYFVRVTWNKQRRSKFFSDSVYGDRLAALAAAIEWRNATERELGKPRTERQVIGVSRTSTGIVGVRRTIKDGREVYEATWRDGNRIRRTSYSIAKHGERRALALARRAREKYERMRQRTPTGD</sequence>
<evidence type="ECO:0000313" key="6">
    <source>
        <dbReference type="EMBL" id="OAN38264.1"/>
    </source>
</evidence>
<dbReference type="EMBL" id="LWQS01000103">
    <property type="protein sequence ID" value="OAN38264.1"/>
    <property type="molecule type" value="Genomic_DNA"/>
</dbReference>
<dbReference type="Pfam" id="PF00847">
    <property type="entry name" value="AP2"/>
    <property type="match status" value="1"/>
</dbReference>
<proteinExistence type="predicted"/>
<organism evidence="6 7">
    <name type="scientific">Chloroflexus islandicus</name>
    <dbReference type="NCBI Taxonomy" id="1707952"/>
    <lineage>
        <taxon>Bacteria</taxon>
        <taxon>Bacillati</taxon>
        <taxon>Chloroflexota</taxon>
        <taxon>Chloroflexia</taxon>
        <taxon>Chloroflexales</taxon>
        <taxon>Chloroflexineae</taxon>
        <taxon>Chloroflexaceae</taxon>
        <taxon>Chloroflexus</taxon>
    </lineage>
</organism>
<gene>
    <name evidence="6" type="ORF">A6A03_05080</name>
</gene>
<name>A0A178LVI8_9CHLR</name>
<evidence type="ECO:0000256" key="2">
    <source>
        <dbReference type="ARBA" id="ARBA00023125"/>
    </source>
</evidence>
<feature type="domain" description="AP2/ERF" evidence="5">
    <location>
        <begin position="153"/>
        <end position="207"/>
    </location>
</feature>
<dbReference type="OrthoDB" id="154347at2"/>
<evidence type="ECO:0000256" key="4">
    <source>
        <dbReference type="SAM" id="MobiDB-lite"/>
    </source>
</evidence>
<protein>
    <submittedName>
        <fullName evidence="6">Fis family transcriptional regulator</fullName>
    </submittedName>
</protein>
<keyword evidence="1" id="KW-0805">Transcription regulation</keyword>
<dbReference type="Proteomes" id="UP000078287">
    <property type="component" value="Unassembled WGS sequence"/>
</dbReference>
<feature type="region of interest" description="Disordered" evidence="4">
    <location>
        <begin position="1"/>
        <end position="33"/>
    </location>
</feature>